<dbReference type="Proteomes" id="UP000581087">
    <property type="component" value="Unassembled WGS sequence"/>
</dbReference>
<dbReference type="InterPro" id="IPR003718">
    <property type="entry name" value="OsmC/Ohr_fam"/>
</dbReference>
<evidence type="ECO:0000256" key="1">
    <source>
        <dbReference type="SAM" id="MobiDB-lite"/>
    </source>
</evidence>
<proteinExistence type="predicted"/>
<evidence type="ECO:0000313" key="2">
    <source>
        <dbReference type="EMBL" id="NYD66887.1"/>
    </source>
</evidence>
<evidence type="ECO:0000313" key="3">
    <source>
        <dbReference type="EMBL" id="RXZ87534.1"/>
    </source>
</evidence>
<dbReference type="SUPFAM" id="SSF82784">
    <property type="entry name" value="OsmC-like"/>
    <property type="match status" value="1"/>
</dbReference>
<dbReference type="InterPro" id="IPR015946">
    <property type="entry name" value="KH_dom-like_a/b"/>
</dbReference>
<keyword evidence="4" id="KW-1185">Reference proteome</keyword>
<sequence length="151" mass="16008">MNTPLHAVSDRIGPGSVSVTRTGDRTYHGMNERGDQVLIGPPEAPGHFTPGELLKLALAGCAGMSSDRVTARRLGPDYSVTIWAHGTSDPTEQRYSAIDEQLLLDLSALDEAERATLIGLMAKSIDRSCTVARTVGPAIDLTTSIDGSPIH</sequence>
<dbReference type="RefSeq" id="WP_129173227.1">
    <property type="nucleotide sequence ID" value="NZ_JACCBI010000001.1"/>
</dbReference>
<reference evidence="2 5" key="2">
    <citation type="submission" date="2020-07" db="EMBL/GenBank/DDBJ databases">
        <title>Sequencing the genomes of 1000 actinobacteria strains.</title>
        <authorList>
            <person name="Klenk H.-P."/>
        </authorList>
    </citation>
    <scope>NUCLEOTIDE SEQUENCE [LARGE SCALE GENOMIC DNA]</scope>
    <source>
        <strain evidence="2 5">DSM 23870</strain>
    </source>
</reference>
<dbReference type="Proteomes" id="UP000292686">
    <property type="component" value="Unassembled WGS sequence"/>
</dbReference>
<organism evidence="3 4">
    <name type="scientific">Agromyces atrinae</name>
    <dbReference type="NCBI Taxonomy" id="592376"/>
    <lineage>
        <taxon>Bacteria</taxon>
        <taxon>Bacillati</taxon>
        <taxon>Actinomycetota</taxon>
        <taxon>Actinomycetes</taxon>
        <taxon>Micrococcales</taxon>
        <taxon>Microbacteriaceae</taxon>
        <taxon>Agromyces</taxon>
    </lineage>
</organism>
<reference evidence="3 4" key="1">
    <citation type="submission" date="2019-01" db="EMBL/GenBank/DDBJ databases">
        <title>Agromyces.</title>
        <authorList>
            <person name="Li J."/>
        </authorList>
    </citation>
    <scope>NUCLEOTIDE SEQUENCE [LARGE SCALE GENOMIC DNA]</scope>
    <source>
        <strain evidence="3 4">DSM 23870</strain>
    </source>
</reference>
<dbReference type="Gene3D" id="3.30.300.20">
    <property type="match status" value="1"/>
</dbReference>
<dbReference type="EMBL" id="SDPM01000002">
    <property type="protein sequence ID" value="RXZ87534.1"/>
    <property type="molecule type" value="Genomic_DNA"/>
</dbReference>
<comment type="caution">
    <text evidence="3">The sequence shown here is derived from an EMBL/GenBank/DDBJ whole genome shotgun (WGS) entry which is preliminary data.</text>
</comment>
<evidence type="ECO:0000313" key="4">
    <source>
        <dbReference type="Proteomes" id="UP000292686"/>
    </source>
</evidence>
<dbReference type="OrthoDB" id="4703953at2"/>
<evidence type="ECO:0000313" key="5">
    <source>
        <dbReference type="Proteomes" id="UP000581087"/>
    </source>
</evidence>
<accession>A0A4Q2M5U9</accession>
<dbReference type="Pfam" id="PF02566">
    <property type="entry name" value="OsmC"/>
    <property type="match status" value="1"/>
</dbReference>
<gene>
    <name evidence="2" type="ORF">BJ972_001406</name>
    <name evidence="3" type="ORF">ESP50_06365</name>
</gene>
<feature type="region of interest" description="Disordered" evidence="1">
    <location>
        <begin position="1"/>
        <end position="27"/>
    </location>
</feature>
<protein>
    <submittedName>
        <fullName evidence="2">Putative OsmC-like protein</fullName>
    </submittedName>
</protein>
<name>A0A4Q2M5U9_9MICO</name>
<dbReference type="InterPro" id="IPR036102">
    <property type="entry name" value="OsmC/Ohrsf"/>
</dbReference>
<dbReference type="EMBL" id="JACCBI010000001">
    <property type="protein sequence ID" value="NYD66887.1"/>
    <property type="molecule type" value="Genomic_DNA"/>
</dbReference>
<dbReference type="AlphaFoldDB" id="A0A4Q2M5U9"/>